<accession>A0A2P2QY13</accession>
<name>A0A2P2QY13_RHIMU</name>
<keyword evidence="1" id="KW-0472">Membrane</keyword>
<protein>
    <submittedName>
        <fullName evidence="2">Uncharacterized protein</fullName>
    </submittedName>
</protein>
<reference evidence="2" key="1">
    <citation type="submission" date="2018-02" db="EMBL/GenBank/DDBJ databases">
        <title>Rhizophora mucronata_Transcriptome.</title>
        <authorList>
            <person name="Meera S.P."/>
            <person name="Sreeshan A."/>
            <person name="Augustine A."/>
        </authorList>
    </citation>
    <scope>NUCLEOTIDE SEQUENCE</scope>
    <source>
        <tissue evidence="2">Leaf</tissue>
    </source>
</reference>
<keyword evidence="1" id="KW-0812">Transmembrane</keyword>
<organism evidence="2">
    <name type="scientific">Rhizophora mucronata</name>
    <name type="common">Asiatic mangrove</name>
    <dbReference type="NCBI Taxonomy" id="61149"/>
    <lineage>
        <taxon>Eukaryota</taxon>
        <taxon>Viridiplantae</taxon>
        <taxon>Streptophyta</taxon>
        <taxon>Embryophyta</taxon>
        <taxon>Tracheophyta</taxon>
        <taxon>Spermatophyta</taxon>
        <taxon>Magnoliopsida</taxon>
        <taxon>eudicotyledons</taxon>
        <taxon>Gunneridae</taxon>
        <taxon>Pentapetalae</taxon>
        <taxon>rosids</taxon>
        <taxon>fabids</taxon>
        <taxon>Malpighiales</taxon>
        <taxon>Rhizophoraceae</taxon>
        <taxon>Rhizophora</taxon>
    </lineage>
</organism>
<evidence type="ECO:0000256" key="1">
    <source>
        <dbReference type="SAM" id="Phobius"/>
    </source>
</evidence>
<dbReference type="EMBL" id="GGEC01091415">
    <property type="protein sequence ID" value="MBX71899.1"/>
    <property type="molecule type" value="Transcribed_RNA"/>
</dbReference>
<keyword evidence="1" id="KW-1133">Transmembrane helix</keyword>
<proteinExistence type="predicted"/>
<feature type="transmembrane region" description="Helical" evidence="1">
    <location>
        <begin position="26"/>
        <end position="48"/>
    </location>
</feature>
<evidence type="ECO:0000313" key="2">
    <source>
        <dbReference type="EMBL" id="MBX71899.1"/>
    </source>
</evidence>
<dbReference type="AlphaFoldDB" id="A0A2P2QY13"/>
<sequence length="56" mass="6565">MKSTFNLDVNGSFFFSMLEWEFLLKYIYMGLLLFYSITSVFLVVLVYAELPSCMTT</sequence>